<protein>
    <submittedName>
        <fullName evidence="3">Uncharacterized protein</fullName>
    </submittedName>
</protein>
<comment type="caution">
    <text evidence="3">The sequence shown here is derived from an EMBL/GenBank/DDBJ whole genome shotgun (WGS) entry which is preliminary data.</text>
</comment>
<evidence type="ECO:0000256" key="1">
    <source>
        <dbReference type="SAM" id="MobiDB-lite"/>
    </source>
</evidence>
<name>A0A8T1DGP6_9STRA</name>
<feature type="region of interest" description="Disordered" evidence="1">
    <location>
        <begin position="149"/>
        <end position="183"/>
    </location>
</feature>
<dbReference type="Proteomes" id="UP000774804">
    <property type="component" value="Unassembled WGS sequence"/>
</dbReference>
<sequence>MPSTATQVIERPNRQWKDETSNLVANFEDVARHVEEEASDSGSPIPAEYTALGGDDTLKGMTNFSAPELDALWALVEPAVTITWTQGRGHCRAVLYAQLVKRVKLSEQMEAVNTFTNYQNALYATDVKFQPAYRPVAALQCRRSTSRRSTSCRVSRSSAPSRPPGVAVDVSDRLPGSTADPTTMRDRLSIHRQMLRKEDESNPEKEVDRLSSLKCGLYW</sequence>
<gene>
    <name evidence="2" type="ORF">PC113_g3301</name>
    <name evidence="3" type="ORF">PC115_g2730</name>
</gene>
<proteinExistence type="predicted"/>
<evidence type="ECO:0000313" key="3">
    <source>
        <dbReference type="EMBL" id="KAG2940165.1"/>
    </source>
</evidence>
<accession>A0A8T1DGP6</accession>
<dbReference type="EMBL" id="RCMG01000049">
    <property type="protein sequence ID" value="KAG2865923.1"/>
    <property type="molecule type" value="Genomic_DNA"/>
</dbReference>
<dbReference type="VEuPathDB" id="FungiDB:PC110_g6438"/>
<evidence type="ECO:0000313" key="4">
    <source>
        <dbReference type="Proteomes" id="UP000774804"/>
    </source>
</evidence>
<organism evidence="3 4">
    <name type="scientific">Phytophthora cactorum</name>
    <dbReference type="NCBI Taxonomy" id="29920"/>
    <lineage>
        <taxon>Eukaryota</taxon>
        <taxon>Sar</taxon>
        <taxon>Stramenopiles</taxon>
        <taxon>Oomycota</taxon>
        <taxon>Peronosporomycetes</taxon>
        <taxon>Peronosporales</taxon>
        <taxon>Peronosporaceae</taxon>
        <taxon>Phytophthora</taxon>
    </lineage>
</organism>
<dbReference type="AlphaFoldDB" id="A0A8T1DGP6"/>
<reference evidence="3" key="1">
    <citation type="submission" date="2018-10" db="EMBL/GenBank/DDBJ databases">
        <title>Effector identification in a new, highly contiguous assembly of the strawberry crown rot pathogen Phytophthora cactorum.</title>
        <authorList>
            <person name="Armitage A.D."/>
            <person name="Nellist C.F."/>
            <person name="Bates H."/>
            <person name="Vickerstaff R.J."/>
            <person name="Harrison R.J."/>
        </authorList>
    </citation>
    <scope>NUCLEOTIDE SEQUENCE</scope>
    <source>
        <strain evidence="2">15-7</strain>
        <strain evidence="3">4032</strain>
    </source>
</reference>
<evidence type="ECO:0000313" key="2">
    <source>
        <dbReference type="EMBL" id="KAG2865923.1"/>
    </source>
</evidence>
<dbReference type="Proteomes" id="UP000735874">
    <property type="component" value="Unassembled WGS sequence"/>
</dbReference>
<feature type="compositionally biased region" description="Low complexity" evidence="1">
    <location>
        <begin position="149"/>
        <end position="160"/>
    </location>
</feature>
<dbReference type="EMBL" id="RCMI01000041">
    <property type="protein sequence ID" value="KAG2940165.1"/>
    <property type="molecule type" value="Genomic_DNA"/>
</dbReference>